<dbReference type="Pfam" id="PF12663">
    <property type="entry name" value="DUF3788"/>
    <property type="match status" value="1"/>
</dbReference>
<gene>
    <name evidence="1" type="ORF">KQI42_16110</name>
</gene>
<dbReference type="EMBL" id="JAHLPM010000016">
    <property type="protein sequence ID" value="MBU5439539.1"/>
    <property type="molecule type" value="Genomic_DNA"/>
</dbReference>
<accession>A0ABS6EBG6</accession>
<name>A0ABS6EBG6_9FIRM</name>
<organism evidence="1 2">
    <name type="scientific">Tissierella simiarum</name>
    <dbReference type="NCBI Taxonomy" id="2841534"/>
    <lineage>
        <taxon>Bacteria</taxon>
        <taxon>Bacillati</taxon>
        <taxon>Bacillota</taxon>
        <taxon>Tissierellia</taxon>
        <taxon>Tissierellales</taxon>
        <taxon>Tissierellaceae</taxon>
        <taxon>Tissierella</taxon>
    </lineage>
</organism>
<comment type="caution">
    <text evidence="1">The sequence shown here is derived from an EMBL/GenBank/DDBJ whole genome shotgun (WGS) entry which is preliminary data.</text>
</comment>
<sequence>MEWNKLYNSCNPPTIDDINEYINSKLWHDLNTFLQNTYRIHPKLSYSKCSMQPGWNVKYHKNGKSLCTLYPMEGYFIALLVIGNKEVHEVEDIIHLCSEYTQDLYQRTAFSNVGSWLMINVTDRSILDDVINLVQIKAK</sequence>
<keyword evidence="2" id="KW-1185">Reference proteome</keyword>
<evidence type="ECO:0000313" key="1">
    <source>
        <dbReference type="EMBL" id="MBU5439539.1"/>
    </source>
</evidence>
<dbReference type="RefSeq" id="WP_216521248.1">
    <property type="nucleotide sequence ID" value="NZ_JAHLPM010000016.1"/>
</dbReference>
<protein>
    <submittedName>
        <fullName evidence="1">DUF3788 domain-containing protein</fullName>
    </submittedName>
</protein>
<dbReference type="InterPro" id="IPR024265">
    <property type="entry name" value="DUF3788"/>
</dbReference>
<reference evidence="1 2" key="1">
    <citation type="submission" date="2021-06" db="EMBL/GenBank/DDBJ databases">
        <authorList>
            <person name="Sun Q."/>
            <person name="Li D."/>
        </authorList>
    </citation>
    <scope>NUCLEOTIDE SEQUENCE [LARGE SCALE GENOMIC DNA]</scope>
    <source>
        <strain evidence="1 2">MSJ-40</strain>
    </source>
</reference>
<proteinExistence type="predicted"/>
<evidence type="ECO:0000313" key="2">
    <source>
        <dbReference type="Proteomes" id="UP000749471"/>
    </source>
</evidence>
<dbReference type="Proteomes" id="UP000749471">
    <property type="component" value="Unassembled WGS sequence"/>
</dbReference>